<dbReference type="Pfam" id="PF07729">
    <property type="entry name" value="FCD"/>
    <property type="match status" value="1"/>
</dbReference>
<feature type="domain" description="HTH gntR-type" evidence="4">
    <location>
        <begin position="14"/>
        <end position="83"/>
    </location>
</feature>
<evidence type="ECO:0000313" key="6">
    <source>
        <dbReference type="Proteomes" id="UP000291838"/>
    </source>
</evidence>
<keyword evidence="6" id="KW-1185">Reference proteome</keyword>
<dbReference type="AlphaFoldDB" id="A0A4Q2RL04"/>
<sequence>MSHDDFLVAPLHTPPAYAAVAARIQRALTLGLLVPGDRLPAERALSEGMGVSRVTVREALRVLQGQGLLVTTRGSGGTSVAPNIDGLRRADSRHEEKVREVFELRLALESTAARLAAERHLEVDLDELTACQAAMATSTDVHSFRRADSQFHLTVARMSGNHLLRQAIEDARAVAFSTLDRRSFTPLQRSSIHDHAAVLQAIERREPPAAADAMTLHIARARAEVETILSDTGQEPAPDRNGERTT</sequence>
<dbReference type="CDD" id="cd07377">
    <property type="entry name" value="WHTH_GntR"/>
    <property type="match status" value="1"/>
</dbReference>
<dbReference type="PRINTS" id="PR00035">
    <property type="entry name" value="HTHGNTR"/>
</dbReference>
<dbReference type="SMART" id="SM00345">
    <property type="entry name" value="HTH_GNTR"/>
    <property type="match status" value="1"/>
</dbReference>
<dbReference type="SUPFAM" id="SSF46785">
    <property type="entry name" value="Winged helix' DNA-binding domain"/>
    <property type="match status" value="1"/>
</dbReference>
<evidence type="ECO:0000256" key="3">
    <source>
        <dbReference type="ARBA" id="ARBA00023163"/>
    </source>
</evidence>
<dbReference type="Gene3D" id="1.20.120.530">
    <property type="entry name" value="GntR ligand-binding domain-like"/>
    <property type="match status" value="1"/>
</dbReference>
<accession>A0A4Q2RL04</accession>
<dbReference type="InterPro" id="IPR008920">
    <property type="entry name" value="TF_FadR/GntR_C"/>
</dbReference>
<dbReference type="PANTHER" id="PTHR43537">
    <property type="entry name" value="TRANSCRIPTIONAL REGULATOR, GNTR FAMILY"/>
    <property type="match status" value="1"/>
</dbReference>
<keyword evidence="1" id="KW-0805">Transcription regulation</keyword>
<name>A0A4Q2RL04_9ACTN</name>
<dbReference type="InterPro" id="IPR036390">
    <property type="entry name" value="WH_DNA-bd_sf"/>
</dbReference>
<dbReference type="Pfam" id="PF00392">
    <property type="entry name" value="GntR"/>
    <property type="match status" value="1"/>
</dbReference>
<dbReference type="GO" id="GO:0003677">
    <property type="term" value="F:DNA binding"/>
    <property type="evidence" value="ECO:0007669"/>
    <property type="project" value="UniProtKB-KW"/>
</dbReference>
<evidence type="ECO:0000313" key="5">
    <source>
        <dbReference type="EMBL" id="RYB89118.1"/>
    </source>
</evidence>
<dbReference type="Proteomes" id="UP000291838">
    <property type="component" value="Unassembled WGS sequence"/>
</dbReference>
<protein>
    <submittedName>
        <fullName evidence="5">FadR family transcriptional regulator</fullName>
    </submittedName>
</protein>
<reference evidence="5 6" key="1">
    <citation type="submission" date="2019-01" db="EMBL/GenBank/DDBJ databases">
        <title>Novel species of Nocardioides.</title>
        <authorList>
            <person name="Liu Q."/>
            <person name="Xin Y.-H."/>
        </authorList>
    </citation>
    <scope>NUCLEOTIDE SEQUENCE [LARGE SCALE GENOMIC DNA]</scope>
    <source>
        <strain evidence="5 6">HLT3-15</strain>
    </source>
</reference>
<dbReference type="SMART" id="SM00895">
    <property type="entry name" value="FCD"/>
    <property type="match status" value="1"/>
</dbReference>
<evidence type="ECO:0000259" key="4">
    <source>
        <dbReference type="PROSITE" id="PS50949"/>
    </source>
</evidence>
<comment type="caution">
    <text evidence="5">The sequence shown here is derived from an EMBL/GenBank/DDBJ whole genome shotgun (WGS) entry which is preliminary data.</text>
</comment>
<evidence type="ECO:0000256" key="1">
    <source>
        <dbReference type="ARBA" id="ARBA00023015"/>
    </source>
</evidence>
<evidence type="ECO:0000256" key="2">
    <source>
        <dbReference type="ARBA" id="ARBA00023125"/>
    </source>
</evidence>
<dbReference type="PROSITE" id="PS50949">
    <property type="entry name" value="HTH_GNTR"/>
    <property type="match status" value="1"/>
</dbReference>
<dbReference type="OrthoDB" id="3172099at2"/>
<organism evidence="5 6">
    <name type="scientific">Nocardioides glacieisoli</name>
    <dbReference type="NCBI Taxonomy" id="1168730"/>
    <lineage>
        <taxon>Bacteria</taxon>
        <taxon>Bacillati</taxon>
        <taxon>Actinomycetota</taxon>
        <taxon>Actinomycetes</taxon>
        <taxon>Propionibacteriales</taxon>
        <taxon>Nocardioidaceae</taxon>
        <taxon>Nocardioides</taxon>
    </lineage>
</organism>
<keyword evidence="2" id="KW-0238">DNA-binding</keyword>
<dbReference type="SUPFAM" id="SSF48008">
    <property type="entry name" value="GntR ligand-binding domain-like"/>
    <property type="match status" value="1"/>
</dbReference>
<dbReference type="EMBL" id="SDWS01000008">
    <property type="protein sequence ID" value="RYB89118.1"/>
    <property type="molecule type" value="Genomic_DNA"/>
</dbReference>
<dbReference type="RefSeq" id="WP_129477863.1">
    <property type="nucleotide sequence ID" value="NZ_SDWS01000008.1"/>
</dbReference>
<dbReference type="InterPro" id="IPR000524">
    <property type="entry name" value="Tscrpt_reg_HTH_GntR"/>
</dbReference>
<proteinExistence type="predicted"/>
<dbReference type="Gene3D" id="1.10.10.10">
    <property type="entry name" value="Winged helix-like DNA-binding domain superfamily/Winged helix DNA-binding domain"/>
    <property type="match status" value="1"/>
</dbReference>
<keyword evidence="3" id="KW-0804">Transcription</keyword>
<dbReference type="InterPro" id="IPR036388">
    <property type="entry name" value="WH-like_DNA-bd_sf"/>
</dbReference>
<dbReference type="GO" id="GO:0003700">
    <property type="term" value="F:DNA-binding transcription factor activity"/>
    <property type="evidence" value="ECO:0007669"/>
    <property type="project" value="InterPro"/>
</dbReference>
<gene>
    <name evidence="5" type="ORF">EUA06_16645</name>
</gene>
<dbReference type="PANTHER" id="PTHR43537:SF5">
    <property type="entry name" value="UXU OPERON TRANSCRIPTIONAL REGULATOR"/>
    <property type="match status" value="1"/>
</dbReference>
<dbReference type="InterPro" id="IPR011711">
    <property type="entry name" value="GntR_C"/>
</dbReference>